<proteinExistence type="predicted"/>
<feature type="transmembrane region" description="Helical" evidence="1">
    <location>
        <begin position="64"/>
        <end position="89"/>
    </location>
</feature>
<dbReference type="EMBL" id="KZ309194">
    <property type="protein sequence ID" value="KAG8237624.1"/>
    <property type="molecule type" value="Genomic_DNA"/>
</dbReference>
<reference evidence="2" key="2">
    <citation type="submission" date="2017-10" db="EMBL/GenBank/DDBJ databases">
        <title>Ladona fulva Genome sequencing and assembly.</title>
        <authorList>
            <person name="Murali S."/>
            <person name="Richards S."/>
            <person name="Bandaranaike D."/>
            <person name="Bellair M."/>
            <person name="Blankenburg K."/>
            <person name="Chao H."/>
            <person name="Dinh H."/>
            <person name="Doddapaneni H."/>
            <person name="Dugan-Rocha S."/>
            <person name="Elkadiri S."/>
            <person name="Gnanaolivu R."/>
            <person name="Hernandez B."/>
            <person name="Skinner E."/>
            <person name="Javaid M."/>
            <person name="Lee S."/>
            <person name="Li M."/>
            <person name="Ming W."/>
            <person name="Munidasa M."/>
            <person name="Muniz J."/>
            <person name="Nguyen L."/>
            <person name="Hughes D."/>
            <person name="Osuji N."/>
            <person name="Pu L.-L."/>
            <person name="Puazo M."/>
            <person name="Qu C."/>
            <person name="Quiroz J."/>
            <person name="Raj R."/>
            <person name="Weissenberger G."/>
            <person name="Xin Y."/>
            <person name="Zou X."/>
            <person name="Han Y."/>
            <person name="Worley K."/>
            <person name="Muzny D."/>
            <person name="Gibbs R."/>
        </authorList>
    </citation>
    <scope>NUCLEOTIDE SEQUENCE</scope>
    <source>
        <strain evidence="2">Sampled in the wild</strain>
    </source>
</reference>
<feature type="transmembrane region" description="Helical" evidence="1">
    <location>
        <begin position="101"/>
        <end position="122"/>
    </location>
</feature>
<dbReference type="PANTHER" id="PTHR46953:SF1">
    <property type="entry name" value="G-PROTEIN COUPLED RECEPTOR MTH-LIKE 1-RELATED"/>
    <property type="match status" value="1"/>
</dbReference>
<evidence type="ECO:0000313" key="2">
    <source>
        <dbReference type="EMBL" id="KAG8237624.1"/>
    </source>
</evidence>
<evidence type="ECO:0000313" key="3">
    <source>
        <dbReference type="Proteomes" id="UP000792457"/>
    </source>
</evidence>
<dbReference type="PANTHER" id="PTHR46953">
    <property type="entry name" value="G-PROTEIN COUPLED RECEPTOR MTH-LIKE 1-RELATED"/>
    <property type="match status" value="1"/>
</dbReference>
<reference evidence="2" key="1">
    <citation type="submission" date="2013-04" db="EMBL/GenBank/DDBJ databases">
        <authorList>
            <person name="Qu J."/>
            <person name="Murali S.C."/>
            <person name="Bandaranaike D."/>
            <person name="Bellair M."/>
            <person name="Blankenburg K."/>
            <person name="Chao H."/>
            <person name="Dinh H."/>
            <person name="Doddapaneni H."/>
            <person name="Downs B."/>
            <person name="Dugan-Rocha S."/>
            <person name="Elkadiri S."/>
            <person name="Gnanaolivu R.D."/>
            <person name="Hernandez B."/>
            <person name="Javaid M."/>
            <person name="Jayaseelan J.C."/>
            <person name="Lee S."/>
            <person name="Li M."/>
            <person name="Ming W."/>
            <person name="Munidasa M."/>
            <person name="Muniz J."/>
            <person name="Nguyen L."/>
            <person name="Ongeri F."/>
            <person name="Osuji N."/>
            <person name="Pu L.-L."/>
            <person name="Puazo M."/>
            <person name="Qu C."/>
            <person name="Quiroz J."/>
            <person name="Raj R."/>
            <person name="Weissenberger G."/>
            <person name="Xin Y."/>
            <person name="Zou X."/>
            <person name="Han Y."/>
            <person name="Richards S."/>
            <person name="Worley K."/>
            <person name="Muzny D."/>
            <person name="Gibbs R."/>
        </authorList>
    </citation>
    <scope>NUCLEOTIDE SEQUENCE</scope>
    <source>
        <strain evidence="2">Sampled in the wild</strain>
    </source>
</reference>
<organism evidence="2 3">
    <name type="scientific">Ladona fulva</name>
    <name type="common">Scarce chaser dragonfly</name>
    <name type="synonym">Libellula fulva</name>
    <dbReference type="NCBI Taxonomy" id="123851"/>
    <lineage>
        <taxon>Eukaryota</taxon>
        <taxon>Metazoa</taxon>
        <taxon>Ecdysozoa</taxon>
        <taxon>Arthropoda</taxon>
        <taxon>Hexapoda</taxon>
        <taxon>Insecta</taxon>
        <taxon>Pterygota</taxon>
        <taxon>Palaeoptera</taxon>
        <taxon>Odonata</taxon>
        <taxon>Epiprocta</taxon>
        <taxon>Anisoptera</taxon>
        <taxon>Libelluloidea</taxon>
        <taxon>Libellulidae</taxon>
        <taxon>Ladona</taxon>
    </lineage>
</organism>
<protein>
    <recommendedName>
        <fullName evidence="4">G-protein coupled receptor Mth2</fullName>
    </recommendedName>
</protein>
<keyword evidence="1" id="KW-0472">Membrane</keyword>
<dbReference type="Gene3D" id="1.20.1070.10">
    <property type="entry name" value="Rhodopsin 7-helix transmembrane proteins"/>
    <property type="match status" value="1"/>
</dbReference>
<dbReference type="AlphaFoldDB" id="A0A8K0KLR7"/>
<dbReference type="Proteomes" id="UP000792457">
    <property type="component" value="Unassembled WGS sequence"/>
</dbReference>
<comment type="caution">
    <text evidence="2">The sequence shown here is derived from an EMBL/GenBank/DDBJ whole genome shotgun (WGS) entry which is preliminary data.</text>
</comment>
<name>A0A8K0KLR7_LADFU</name>
<evidence type="ECO:0000256" key="1">
    <source>
        <dbReference type="SAM" id="Phobius"/>
    </source>
</evidence>
<gene>
    <name evidence="2" type="ORF">J437_LFUL017874</name>
</gene>
<dbReference type="OrthoDB" id="6134459at2759"/>
<evidence type="ECO:0008006" key="4">
    <source>
        <dbReference type="Google" id="ProtNLM"/>
    </source>
</evidence>
<keyword evidence="1" id="KW-0812">Transmembrane</keyword>
<dbReference type="InterPro" id="IPR052808">
    <property type="entry name" value="GPCR_Mth-like"/>
</dbReference>
<keyword evidence="3" id="KW-1185">Reference proteome</keyword>
<sequence length="139" mass="15737">MLDPFTHDIDEFYIKKTDGYLVVPFENFTEQGPEDFCIDYFPEKDAHLPLLCFPPNDDDLTNQLIYTMYPVGMLVSIPFLLVTFLVYALIPELRNLHGKSLMCHVSSLLMAYTFLAVVQLGGTSLNDATCIASAIDKYL</sequence>
<accession>A0A8K0KLR7</accession>
<keyword evidence="1" id="KW-1133">Transmembrane helix</keyword>